<sequence length="66" mass="7903">MAVVSELKNKPGDENADYAGRESSRRKREFTVRERRSTRRVRNQNTVEVHRSYSSRWERMNSKMGE</sequence>
<dbReference type="Proteomes" id="UP000030645">
    <property type="component" value="Unassembled WGS sequence"/>
</dbReference>
<protein>
    <submittedName>
        <fullName evidence="2">Uncharacterized protein</fullName>
    </submittedName>
</protein>
<evidence type="ECO:0000313" key="3">
    <source>
        <dbReference type="Proteomes" id="UP000030645"/>
    </source>
</evidence>
<feature type="compositionally biased region" description="Basic and acidic residues" evidence="1">
    <location>
        <begin position="7"/>
        <end position="35"/>
    </location>
</feature>
<keyword evidence="3" id="KW-1185">Reference proteome</keyword>
<organism evidence="2 3">
    <name type="scientific">Morus notabilis</name>
    <dbReference type="NCBI Taxonomy" id="981085"/>
    <lineage>
        <taxon>Eukaryota</taxon>
        <taxon>Viridiplantae</taxon>
        <taxon>Streptophyta</taxon>
        <taxon>Embryophyta</taxon>
        <taxon>Tracheophyta</taxon>
        <taxon>Spermatophyta</taxon>
        <taxon>Magnoliopsida</taxon>
        <taxon>eudicotyledons</taxon>
        <taxon>Gunneridae</taxon>
        <taxon>Pentapetalae</taxon>
        <taxon>rosids</taxon>
        <taxon>fabids</taxon>
        <taxon>Rosales</taxon>
        <taxon>Moraceae</taxon>
        <taxon>Moreae</taxon>
        <taxon>Morus</taxon>
    </lineage>
</organism>
<evidence type="ECO:0000256" key="1">
    <source>
        <dbReference type="SAM" id="MobiDB-lite"/>
    </source>
</evidence>
<reference evidence="3" key="1">
    <citation type="submission" date="2013-01" db="EMBL/GenBank/DDBJ databases">
        <title>Draft Genome Sequence of a Mulberry Tree, Morus notabilis C.K. Schneid.</title>
        <authorList>
            <person name="He N."/>
            <person name="Zhao S."/>
        </authorList>
    </citation>
    <scope>NUCLEOTIDE SEQUENCE</scope>
</reference>
<dbReference type="AlphaFoldDB" id="W9QFT6"/>
<dbReference type="EMBL" id="KE343588">
    <property type="protein sequence ID" value="EXB36689.1"/>
    <property type="molecule type" value="Genomic_DNA"/>
</dbReference>
<gene>
    <name evidence="2" type="ORF">L484_016940</name>
</gene>
<evidence type="ECO:0000313" key="2">
    <source>
        <dbReference type="EMBL" id="EXB36689.1"/>
    </source>
</evidence>
<accession>W9QFT6</accession>
<proteinExistence type="predicted"/>
<feature type="region of interest" description="Disordered" evidence="1">
    <location>
        <begin position="1"/>
        <end position="43"/>
    </location>
</feature>
<name>W9QFT6_9ROSA</name>